<dbReference type="Proteomes" id="UP000051295">
    <property type="component" value="Unassembled WGS sequence"/>
</dbReference>
<organism evidence="2 3">
    <name type="scientific">Roseovarius atlanticus</name>
    <dbReference type="NCBI Taxonomy" id="1641875"/>
    <lineage>
        <taxon>Bacteria</taxon>
        <taxon>Pseudomonadati</taxon>
        <taxon>Pseudomonadota</taxon>
        <taxon>Alphaproteobacteria</taxon>
        <taxon>Rhodobacterales</taxon>
        <taxon>Roseobacteraceae</taxon>
        <taxon>Roseovarius</taxon>
    </lineage>
</organism>
<comment type="caution">
    <text evidence="2">The sequence shown here is derived from an EMBL/GenBank/DDBJ whole genome shotgun (WGS) entry which is preliminary data.</text>
</comment>
<protein>
    <submittedName>
        <fullName evidence="2">Uncharacterized protein</fullName>
    </submittedName>
</protein>
<evidence type="ECO:0000256" key="1">
    <source>
        <dbReference type="SAM" id="SignalP"/>
    </source>
</evidence>
<sequence>MKWTVTTLMLALWTAPAVAQNACVAPLPVGDPCMIGHWVGENTAPARIRDALQGMVPDRVIREIAAGASPALGISIYEDGFYHTLPFHHATEFTDTFIETGDVVDVRMDLAAPTQVGFINGDAGRITFCDAGSAPALFSMTANGDGMTAPVMGGARYAPTITYTCTGDTMTMDVQLPAPIGTVQYFLRRVPEEAFGDEFRRLYEAARDLAE</sequence>
<feature type="signal peptide" evidence="1">
    <location>
        <begin position="1"/>
        <end position="19"/>
    </location>
</feature>
<gene>
    <name evidence="2" type="ORF">XM53_10815</name>
</gene>
<dbReference type="PATRIC" id="fig|1641875.4.peg.4585"/>
<proteinExistence type="predicted"/>
<evidence type="ECO:0000313" key="3">
    <source>
        <dbReference type="Proteomes" id="UP000051295"/>
    </source>
</evidence>
<dbReference type="EMBL" id="LAXJ01000009">
    <property type="protein sequence ID" value="KRS12572.1"/>
    <property type="molecule type" value="Genomic_DNA"/>
</dbReference>
<dbReference type="OrthoDB" id="7739394at2"/>
<dbReference type="AlphaFoldDB" id="A0A0T5NUR9"/>
<reference evidence="2 3" key="1">
    <citation type="submission" date="2015-04" db="EMBL/GenBank/DDBJ databases">
        <title>The draft genome sequence of Roseovarius sp.R12b.</title>
        <authorList>
            <person name="Li G."/>
            <person name="Lai Q."/>
            <person name="Shao Z."/>
            <person name="Yan P."/>
        </authorList>
    </citation>
    <scope>NUCLEOTIDE SEQUENCE [LARGE SCALE GENOMIC DNA]</scope>
    <source>
        <strain evidence="2 3">R12B</strain>
    </source>
</reference>
<keyword evidence="1" id="KW-0732">Signal</keyword>
<keyword evidence="3" id="KW-1185">Reference proteome</keyword>
<feature type="chain" id="PRO_5006663934" evidence="1">
    <location>
        <begin position="20"/>
        <end position="211"/>
    </location>
</feature>
<dbReference type="RefSeq" id="WP_057793171.1">
    <property type="nucleotide sequence ID" value="NZ_LAXJ01000009.1"/>
</dbReference>
<name>A0A0T5NUR9_9RHOB</name>
<accession>A0A0T5NUR9</accession>
<evidence type="ECO:0000313" key="2">
    <source>
        <dbReference type="EMBL" id="KRS12572.1"/>
    </source>
</evidence>